<organism evidence="1 2">
    <name type="scientific">Euplotes crassus</name>
    <dbReference type="NCBI Taxonomy" id="5936"/>
    <lineage>
        <taxon>Eukaryota</taxon>
        <taxon>Sar</taxon>
        <taxon>Alveolata</taxon>
        <taxon>Ciliophora</taxon>
        <taxon>Intramacronucleata</taxon>
        <taxon>Spirotrichea</taxon>
        <taxon>Hypotrichia</taxon>
        <taxon>Euplotida</taxon>
        <taxon>Euplotidae</taxon>
        <taxon>Moneuplotes</taxon>
    </lineage>
</organism>
<dbReference type="PANTHER" id="PTHR46210:SF1">
    <property type="entry name" value="FHA DOMAIN-CONTAINING PROTEIN"/>
    <property type="match status" value="1"/>
</dbReference>
<evidence type="ECO:0000313" key="2">
    <source>
        <dbReference type="Proteomes" id="UP001295684"/>
    </source>
</evidence>
<evidence type="ECO:0000313" key="1">
    <source>
        <dbReference type="EMBL" id="CAI2387082.1"/>
    </source>
</evidence>
<name>A0AAD2DAH1_EUPCR</name>
<dbReference type="PANTHER" id="PTHR46210">
    <property type="entry name" value="FHA DOMAIN-CONTAINING PROTEIN"/>
    <property type="match status" value="1"/>
</dbReference>
<proteinExistence type="predicted"/>
<dbReference type="SUPFAM" id="SSF49879">
    <property type="entry name" value="SMAD/FHA domain"/>
    <property type="match status" value="1"/>
</dbReference>
<comment type="caution">
    <text evidence="1">The sequence shown here is derived from an EMBL/GenBank/DDBJ whole genome shotgun (WGS) entry which is preliminary data.</text>
</comment>
<dbReference type="InterPro" id="IPR008984">
    <property type="entry name" value="SMAD_FHA_dom_sf"/>
</dbReference>
<keyword evidence="2" id="KW-1185">Reference proteome</keyword>
<protein>
    <submittedName>
        <fullName evidence="1">Uncharacterized protein</fullName>
    </submittedName>
</protein>
<sequence length="262" mass="30217">MKFVHYRCMQNWLNTKRKVQRSLFHVSYYWRLSSCEICKHQFETEFVYNDKILQLLSFETPKKQNDYLILEVLNFDKIKSIHVINVDHRDTIFNNSAVEFTVGRGNSSDIYIPDKSLQKNSCKIELSGGEFRLKGLTQASQTFALELNSVSLADKASDFIEMMIKNKKFKFAIAKSGCISCSFCSFPKTKRVGKPLELLRDQIPLRLASQLIFNNTYNPMQSKENSVEPLYSMKEDSCQDIPSLRFKEPVTPAKGSTMLGTK</sequence>
<accession>A0AAD2DAH1</accession>
<dbReference type="Proteomes" id="UP001295684">
    <property type="component" value="Unassembled WGS sequence"/>
</dbReference>
<dbReference type="AlphaFoldDB" id="A0AAD2DAH1"/>
<dbReference type="Gene3D" id="3.30.40.10">
    <property type="entry name" value="Zinc/RING finger domain, C3HC4 (zinc finger)"/>
    <property type="match status" value="1"/>
</dbReference>
<gene>
    <name evidence="1" type="ORF">ECRASSUSDP1_LOCUS28709</name>
</gene>
<dbReference type="Gene3D" id="2.60.200.20">
    <property type="match status" value="1"/>
</dbReference>
<dbReference type="EMBL" id="CAMPGE010029603">
    <property type="protein sequence ID" value="CAI2387082.1"/>
    <property type="molecule type" value="Genomic_DNA"/>
</dbReference>
<dbReference type="InterPro" id="IPR013083">
    <property type="entry name" value="Znf_RING/FYVE/PHD"/>
</dbReference>
<reference evidence="1" key="1">
    <citation type="submission" date="2023-07" db="EMBL/GenBank/DDBJ databases">
        <authorList>
            <consortium name="AG Swart"/>
            <person name="Singh M."/>
            <person name="Singh A."/>
            <person name="Seah K."/>
            <person name="Emmerich C."/>
        </authorList>
    </citation>
    <scope>NUCLEOTIDE SEQUENCE</scope>
    <source>
        <strain evidence="1">DP1</strain>
    </source>
</reference>